<proteinExistence type="predicted"/>
<reference evidence="2 3" key="1">
    <citation type="submission" date="2019-07" db="EMBL/GenBank/DDBJ databases">
        <title>Helicobacter labacensis sp. nov., Helicobacter mehlei sp. nov. and Helicobacter vulpis sp. nov., isolated from gastric mucosa of red fox (Vulpis vulpis).</title>
        <authorList>
            <person name="Kusar D."/>
            <person name="Gruntar I."/>
            <person name="Pate M."/>
            <person name="Zajc U."/>
            <person name="Ocepek M."/>
        </authorList>
    </citation>
    <scope>NUCLEOTIDE SEQUENCE [LARGE SCALE GENOMIC DNA]</scope>
    <source>
        <strain evidence="2 3">L8b</strain>
    </source>
</reference>
<dbReference type="InterPro" id="IPR041301">
    <property type="entry name" value="PBECR3"/>
</dbReference>
<reference evidence="3" key="2">
    <citation type="submission" date="2019-07" db="EMBL/GenBank/DDBJ databases">
        <title>Helicobacter labacensis sp. nov., Helicobacter mehlei sp. nov. and Helicobacter vulpis sp. nov., isolated from gastric mucosa of red fox (Vulpis vulpis).</title>
        <authorList>
            <person name="Papic B."/>
        </authorList>
    </citation>
    <scope>NUCLEOTIDE SEQUENCE [LARGE SCALE GENOMIC DNA]</scope>
    <source>
        <strain evidence="3">L8b</strain>
    </source>
</reference>
<dbReference type="Pfam" id="PF18812">
    <property type="entry name" value="PBECR3"/>
    <property type="match status" value="1"/>
</dbReference>
<accession>A0A553UNR9</accession>
<evidence type="ECO:0000259" key="1">
    <source>
        <dbReference type="Pfam" id="PF18812"/>
    </source>
</evidence>
<evidence type="ECO:0000313" key="2">
    <source>
        <dbReference type="EMBL" id="TSA81848.1"/>
    </source>
</evidence>
<protein>
    <recommendedName>
        <fullName evidence="1">Phage-Barnase-EndoU-ColicinE5/D-RelE like nuclease 3 domain-containing protein</fullName>
    </recommendedName>
</protein>
<name>A0A553UNR9_9HELI</name>
<sequence>MLFDGNALKHIEKRHGPNAPLVESSGQAAITREDIAHYPEIINNADLMRIEDTKDHQKALVVGKQINGYFIAVEIISQKNNTLKFKTMCKGNGRLETESIFKDGAQIRLSKDSTAP</sequence>
<dbReference type="AlphaFoldDB" id="A0A553UNR9"/>
<feature type="domain" description="Phage-Barnase-EndoU-ColicinE5/D-RelE like nuclease 3" evidence="1">
    <location>
        <begin position="4"/>
        <end position="94"/>
    </location>
</feature>
<comment type="caution">
    <text evidence="2">The sequence shown here is derived from an EMBL/GenBank/DDBJ whole genome shotgun (WGS) entry which is preliminary data.</text>
</comment>
<evidence type="ECO:0000313" key="3">
    <source>
        <dbReference type="Proteomes" id="UP000319322"/>
    </source>
</evidence>
<dbReference type="Proteomes" id="UP000319322">
    <property type="component" value="Unassembled WGS sequence"/>
</dbReference>
<reference evidence="2 3" key="3">
    <citation type="submission" date="2019-07" db="EMBL/GenBank/DDBJ databases">
        <authorList>
            <person name="Papic B."/>
        </authorList>
    </citation>
    <scope>NUCLEOTIDE SEQUENCE [LARGE SCALE GENOMIC DNA]</scope>
    <source>
        <strain evidence="2 3">L8b</strain>
    </source>
</reference>
<dbReference type="EMBL" id="VKGC01000017">
    <property type="protein sequence ID" value="TSA81848.1"/>
    <property type="molecule type" value="Genomic_DNA"/>
</dbReference>
<keyword evidence="3" id="KW-1185">Reference proteome</keyword>
<organism evidence="2 3">
    <name type="scientific">Helicobacter mehlei</name>
    <dbReference type="NCBI Taxonomy" id="2316080"/>
    <lineage>
        <taxon>Bacteria</taxon>
        <taxon>Pseudomonadati</taxon>
        <taxon>Campylobacterota</taxon>
        <taxon>Epsilonproteobacteria</taxon>
        <taxon>Campylobacterales</taxon>
        <taxon>Helicobacteraceae</taxon>
        <taxon>Helicobacter</taxon>
    </lineage>
</organism>
<dbReference type="RefSeq" id="WP_120948830.1">
    <property type="nucleotide sequence ID" value="NZ_QXQS01000039.1"/>
</dbReference>
<gene>
    <name evidence="2" type="ORF">FNE76_06325</name>
</gene>